<comment type="caution">
    <text evidence="3">The sequence shown here is derived from an EMBL/GenBank/DDBJ whole genome shotgun (WGS) entry which is preliminary data.</text>
</comment>
<dbReference type="Gramene" id="TVT97726">
    <property type="protein sequence ID" value="TVT97726"/>
    <property type="gene ID" value="EJB05_57013"/>
</dbReference>
<dbReference type="AlphaFoldDB" id="A0A5J9SFX5"/>
<gene>
    <name evidence="3" type="ORF">EJB05_57013</name>
</gene>
<protein>
    <recommendedName>
        <fullName evidence="2">DNA-directed RNA polymerase II subunit RPB9-like zinc ribbon domain-containing protein</fullName>
    </recommendedName>
</protein>
<evidence type="ECO:0000256" key="1">
    <source>
        <dbReference type="ARBA" id="ARBA00023242"/>
    </source>
</evidence>
<organism evidence="3 4">
    <name type="scientific">Eragrostis curvula</name>
    <name type="common">weeping love grass</name>
    <dbReference type="NCBI Taxonomy" id="38414"/>
    <lineage>
        <taxon>Eukaryota</taxon>
        <taxon>Viridiplantae</taxon>
        <taxon>Streptophyta</taxon>
        <taxon>Embryophyta</taxon>
        <taxon>Tracheophyta</taxon>
        <taxon>Spermatophyta</taxon>
        <taxon>Magnoliopsida</taxon>
        <taxon>Liliopsida</taxon>
        <taxon>Poales</taxon>
        <taxon>Poaceae</taxon>
        <taxon>PACMAD clade</taxon>
        <taxon>Chloridoideae</taxon>
        <taxon>Eragrostideae</taxon>
        <taxon>Eragrostidinae</taxon>
        <taxon>Eragrostis</taxon>
    </lineage>
</organism>
<dbReference type="Gene3D" id="2.20.25.10">
    <property type="match status" value="2"/>
</dbReference>
<feature type="non-terminal residue" evidence="3">
    <location>
        <position position="1"/>
    </location>
</feature>
<dbReference type="GO" id="GO:0001193">
    <property type="term" value="P:maintenance of transcriptional fidelity during transcription elongation by RNA polymerase II"/>
    <property type="evidence" value="ECO:0007669"/>
    <property type="project" value="TreeGrafter"/>
</dbReference>
<dbReference type="PANTHER" id="PTHR11239">
    <property type="entry name" value="DNA-DIRECTED RNA POLYMERASE"/>
    <property type="match status" value="1"/>
</dbReference>
<keyword evidence="1" id="KW-0539">Nucleus</keyword>
<dbReference type="OrthoDB" id="282270at2759"/>
<dbReference type="Proteomes" id="UP000324897">
    <property type="component" value="Unassembled WGS sequence"/>
</dbReference>
<evidence type="ECO:0000313" key="4">
    <source>
        <dbReference type="Proteomes" id="UP000324897"/>
    </source>
</evidence>
<name>A0A5J9SFX5_9POAL</name>
<sequence length="132" mass="15060">MSTMKFCREWYVRSFRITVSHIPLLALPPLESNGIESDFLCCFSNNVLYPKGDRARRVLLFACRNCGHQEIADNNCVYQNEVHHSAGERTQVLQDVAYDPTFPRTKTVRCGQCGHGKAVFFPGAYLQGCRKR</sequence>
<accession>A0A5J9SFX5</accession>
<dbReference type="SUPFAM" id="SSF57783">
    <property type="entry name" value="Zinc beta-ribbon"/>
    <property type="match status" value="2"/>
</dbReference>
<dbReference type="GO" id="GO:0006283">
    <property type="term" value="P:transcription-coupled nucleotide-excision repair"/>
    <property type="evidence" value="ECO:0007669"/>
    <property type="project" value="TreeGrafter"/>
</dbReference>
<dbReference type="GO" id="GO:0005665">
    <property type="term" value="C:RNA polymerase II, core complex"/>
    <property type="evidence" value="ECO:0007669"/>
    <property type="project" value="TreeGrafter"/>
</dbReference>
<evidence type="ECO:0000313" key="3">
    <source>
        <dbReference type="EMBL" id="TVT97726.1"/>
    </source>
</evidence>
<dbReference type="EMBL" id="RWGY01000953">
    <property type="protein sequence ID" value="TVT97726.1"/>
    <property type="molecule type" value="Genomic_DNA"/>
</dbReference>
<dbReference type="InterPro" id="IPR012164">
    <property type="entry name" value="Rpa12/Rpb9/Rpc10/TFS"/>
</dbReference>
<reference evidence="3 4" key="1">
    <citation type="journal article" date="2019" name="Sci. Rep.">
        <title>A high-quality genome of Eragrostis curvula grass provides insights into Poaceae evolution and supports new strategies to enhance forage quality.</title>
        <authorList>
            <person name="Carballo J."/>
            <person name="Santos B.A.C.M."/>
            <person name="Zappacosta D."/>
            <person name="Garbus I."/>
            <person name="Selva J.P."/>
            <person name="Gallo C.A."/>
            <person name="Diaz A."/>
            <person name="Albertini E."/>
            <person name="Caccamo M."/>
            <person name="Echenique V."/>
        </authorList>
    </citation>
    <scope>NUCLEOTIDE SEQUENCE [LARGE SCALE GENOMIC DNA]</scope>
    <source>
        <strain evidence="4">cv. Victoria</strain>
        <tissue evidence="3">Leaf</tissue>
    </source>
</reference>
<feature type="domain" description="DNA-directed RNA polymerase II subunit RPB9-like zinc ribbon" evidence="2">
    <location>
        <begin position="45"/>
        <end position="92"/>
    </location>
</feature>
<keyword evidence="4" id="KW-1185">Reference proteome</keyword>
<dbReference type="InterPro" id="IPR001529">
    <property type="entry name" value="Zn_ribbon_RPB9"/>
</dbReference>
<dbReference type="GO" id="GO:0006367">
    <property type="term" value="P:transcription initiation at RNA polymerase II promoter"/>
    <property type="evidence" value="ECO:0007669"/>
    <property type="project" value="TreeGrafter"/>
</dbReference>
<proteinExistence type="predicted"/>
<dbReference type="PANTHER" id="PTHR11239:SF1">
    <property type="entry name" value="DNA-DIRECTED RNA POLYMERASE II SUBUNIT RPB9"/>
    <property type="match status" value="1"/>
</dbReference>
<evidence type="ECO:0000259" key="2">
    <source>
        <dbReference type="SMART" id="SM00661"/>
    </source>
</evidence>
<dbReference type="SMART" id="SM00661">
    <property type="entry name" value="RPOL9"/>
    <property type="match status" value="1"/>
</dbReference>
<dbReference type="GO" id="GO:0003899">
    <property type="term" value="F:DNA-directed RNA polymerase activity"/>
    <property type="evidence" value="ECO:0007669"/>
    <property type="project" value="InterPro"/>
</dbReference>